<comment type="caution">
    <text evidence="8">The sequence shown here is derived from an EMBL/GenBank/DDBJ whole genome shotgun (WGS) entry which is preliminary data.</text>
</comment>
<dbReference type="Gene3D" id="3.30.450.20">
    <property type="entry name" value="PAS domain"/>
    <property type="match status" value="1"/>
</dbReference>
<evidence type="ECO:0000256" key="2">
    <source>
        <dbReference type="ARBA" id="ARBA00022475"/>
    </source>
</evidence>
<evidence type="ECO:0000256" key="3">
    <source>
        <dbReference type="ARBA" id="ARBA00022692"/>
    </source>
</evidence>
<keyword evidence="9" id="KW-1185">Reference proteome</keyword>
<dbReference type="GO" id="GO:0005886">
    <property type="term" value="C:plasma membrane"/>
    <property type="evidence" value="ECO:0007669"/>
    <property type="project" value="UniProtKB-SubCell"/>
</dbReference>
<evidence type="ECO:0000256" key="4">
    <source>
        <dbReference type="ARBA" id="ARBA00022989"/>
    </source>
</evidence>
<evidence type="ECO:0000256" key="6">
    <source>
        <dbReference type="SAM" id="SignalP"/>
    </source>
</evidence>
<dbReference type="Pfam" id="PF17200">
    <property type="entry name" value="sCache_2"/>
    <property type="match status" value="1"/>
</dbReference>
<sequence length="159" mass="17107">MPGRSATRLALTFAASLLLVAGSARAEQPGTKPEAKALVEKAAAFIKKSGKPAGLAEITAAADKQGTLLDRDLYIFAYDFTGKVVAHGANKKLVGKSLYDMQDTDGKYVIRELMAAAGKGSGWVDYKWSHPETKKIHQKSAYVLKIDDELWIGCGAYSK</sequence>
<evidence type="ECO:0000259" key="7">
    <source>
        <dbReference type="SMART" id="SM01049"/>
    </source>
</evidence>
<organism evidence="8 9">
    <name type="scientific">Anaeromyxobacter diazotrophicus</name>
    <dbReference type="NCBI Taxonomy" id="2590199"/>
    <lineage>
        <taxon>Bacteria</taxon>
        <taxon>Pseudomonadati</taxon>
        <taxon>Myxococcota</taxon>
        <taxon>Myxococcia</taxon>
        <taxon>Myxococcales</taxon>
        <taxon>Cystobacterineae</taxon>
        <taxon>Anaeromyxobacteraceae</taxon>
        <taxon>Anaeromyxobacter</taxon>
    </lineage>
</organism>
<keyword evidence="2" id="KW-1003">Cell membrane</keyword>
<proteinExistence type="predicted"/>
<evidence type="ECO:0000313" key="9">
    <source>
        <dbReference type="Proteomes" id="UP000503640"/>
    </source>
</evidence>
<feature type="domain" description="Single Cache" evidence="7">
    <location>
        <begin position="27"/>
        <end position="111"/>
    </location>
</feature>
<accession>A0A7I9VRI8</accession>
<dbReference type="EMBL" id="BJTG01000010">
    <property type="protein sequence ID" value="GEJ59035.1"/>
    <property type="molecule type" value="Genomic_DNA"/>
</dbReference>
<dbReference type="RefSeq" id="WP_176068153.1">
    <property type="nucleotide sequence ID" value="NZ_BJTG01000010.1"/>
</dbReference>
<feature type="signal peptide" evidence="6">
    <location>
        <begin position="1"/>
        <end position="26"/>
    </location>
</feature>
<keyword evidence="5" id="KW-0472">Membrane</keyword>
<keyword evidence="3" id="KW-0812">Transmembrane</keyword>
<evidence type="ECO:0000313" key="8">
    <source>
        <dbReference type="EMBL" id="GEJ59035.1"/>
    </source>
</evidence>
<gene>
    <name evidence="8" type="ORF">AMYX_37760</name>
</gene>
<name>A0A7I9VRI8_9BACT</name>
<keyword evidence="6" id="KW-0732">Signal</keyword>
<reference evidence="9" key="1">
    <citation type="journal article" date="2020" name="Appl. Environ. Microbiol.">
        <title>Diazotrophic Anaeromyxobacter Isolates from Soils.</title>
        <authorList>
            <person name="Masuda Y."/>
            <person name="Yamanaka H."/>
            <person name="Xu Z.X."/>
            <person name="Shiratori Y."/>
            <person name="Aono T."/>
            <person name="Amachi S."/>
            <person name="Senoo K."/>
            <person name="Itoh H."/>
        </authorList>
    </citation>
    <scope>NUCLEOTIDE SEQUENCE [LARGE SCALE GENOMIC DNA]</scope>
    <source>
        <strain evidence="9">R267</strain>
    </source>
</reference>
<feature type="chain" id="PRO_5029869951" description="Single Cache domain-containing protein" evidence="6">
    <location>
        <begin position="27"/>
        <end position="159"/>
    </location>
</feature>
<dbReference type="Proteomes" id="UP000503640">
    <property type="component" value="Unassembled WGS sequence"/>
</dbReference>
<dbReference type="SMART" id="SM01049">
    <property type="entry name" value="Cache_2"/>
    <property type="match status" value="1"/>
</dbReference>
<dbReference type="InterPro" id="IPR033480">
    <property type="entry name" value="sCache_2"/>
</dbReference>
<evidence type="ECO:0000256" key="5">
    <source>
        <dbReference type="ARBA" id="ARBA00023136"/>
    </source>
</evidence>
<evidence type="ECO:0000256" key="1">
    <source>
        <dbReference type="ARBA" id="ARBA00004651"/>
    </source>
</evidence>
<protein>
    <recommendedName>
        <fullName evidence="7">Single Cache domain-containing protein</fullName>
    </recommendedName>
</protein>
<comment type="subcellular location">
    <subcellularLocation>
        <location evidence="1">Cell membrane</location>
        <topology evidence="1">Multi-pass membrane protein</topology>
    </subcellularLocation>
</comment>
<dbReference type="AlphaFoldDB" id="A0A7I9VRI8"/>
<keyword evidence="4" id="KW-1133">Transmembrane helix</keyword>